<accession>A0AAD2FYD0</accession>
<evidence type="ECO:0000259" key="1">
    <source>
        <dbReference type="PROSITE" id="PS50191"/>
    </source>
</evidence>
<dbReference type="InterPro" id="IPR001251">
    <property type="entry name" value="CRAL-TRIO_dom"/>
</dbReference>
<evidence type="ECO:0000313" key="2">
    <source>
        <dbReference type="EMBL" id="CAJ1956701.1"/>
    </source>
</evidence>
<dbReference type="PANTHER" id="PTHR10174:SF208">
    <property type="entry name" value="CRAL-TRIO DOMAIN-CONTAINING PROTEIN DDB_G0278031"/>
    <property type="match status" value="1"/>
</dbReference>
<protein>
    <recommendedName>
        <fullName evidence="1">CRAL-TRIO domain-containing protein</fullName>
    </recommendedName>
</protein>
<dbReference type="Gene3D" id="3.40.525.10">
    <property type="entry name" value="CRAL-TRIO lipid binding domain"/>
    <property type="match status" value="1"/>
</dbReference>
<dbReference type="CDD" id="cd00170">
    <property type="entry name" value="SEC14"/>
    <property type="match status" value="1"/>
</dbReference>
<dbReference type="EMBL" id="CAKOGP040001925">
    <property type="protein sequence ID" value="CAJ1956701.1"/>
    <property type="molecule type" value="Genomic_DNA"/>
</dbReference>
<name>A0AAD2FYD0_9STRA</name>
<organism evidence="2 3">
    <name type="scientific">Cylindrotheca closterium</name>
    <dbReference type="NCBI Taxonomy" id="2856"/>
    <lineage>
        <taxon>Eukaryota</taxon>
        <taxon>Sar</taxon>
        <taxon>Stramenopiles</taxon>
        <taxon>Ochrophyta</taxon>
        <taxon>Bacillariophyta</taxon>
        <taxon>Bacillariophyceae</taxon>
        <taxon>Bacillariophycidae</taxon>
        <taxon>Bacillariales</taxon>
        <taxon>Bacillariaceae</taxon>
        <taxon>Cylindrotheca</taxon>
    </lineage>
</organism>
<feature type="domain" description="CRAL-TRIO" evidence="1">
    <location>
        <begin position="99"/>
        <end position="274"/>
    </location>
</feature>
<dbReference type="InterPro" id="IPR036865">
    <property type="entry name" value="CRAL-TRIO_dom_sf"/>
</dbReference>
<dbReference type="GO" id="GO:1902936">
    <property type="term" value="F:phosphatidylinositol bisphosphate binding"/>
    <property type="evidence" value="ECO:0007669"/>
    <property type="project" value="TreeGrafter"/>
</dbReference>
<dbReference type="PANTHER" id="PTHR10174">
    <property type="entry name" value="ALPHA-TOCOPHEROL TRANSFER PROTEIN-RELATED"/>
    <property type="match status" value="1"/>
</dbReference>
<dbReference type="SUPFAM" id="SSF52087">
    <property type="entry name" value="CRAL/TRIO domain"/>
    <property type="match status" value="1"/>
</dbReference>
<gene>
    <name evidence="2" type="ORF">CYCCA115_LOCUS16354</name>
</gene>
<evidence type="ECO:0000313" key="3">
    <source>
        <dbReference type="Proteomes" id="UP001295423"/>
    </source>
</evidence>
<proteinExistence type="predicted"/>
<dbReference type="Pfam" id="PF00650">
    <property type="entry name" value="CRAL_TRIO"/>
    <property type="match status" value="1"/>
</dbReference>
<keyword evidence="3" id="KW-1185">Reference proteome</keyword>
<dbReference type="GO" id="GO:0016020">
    <property type="term" value="C:membrane"/>
    <property type="evidence" value="ECO:0007669"/>
    <property type="project" value="TreeGrafter"/>
</dbReference>
<dbReference type="AlphaFoldDB" id="A0AAD2FYD0"/>
<sequence>MTAIILPKLFGKHNTAHSKDDCSNSHTTSSLASNAYDEMMGLLGTSQQAEAQCIAEIKDSFRKFGIRLPHEKVFRYASFYNYNAEEAIDRIREDNGNPYMQLKMKEDLQDQFGSTNALFPLPDLRTRKTNSEVIYMNPARFNPNQDDIDTFIDSLCYVLNDLSQTVDQCQNGVTVIANMKDVTMENFNKEYCAKLMQALQGDMVPTNVDAFLIVSPPSWFGKVFKWMKSSKKTSKDFLKRVHQLKEEEDLSPYLMSQPELYLPDGLCGGHAVGAELCEDYMDLKIAQEQRQQEDARKQ</sequence>
<dbReference type="Proteomes" id="UP001295423">
    <property type="component" value="Unassembled WGS sequence"/>
</dbReference>
<reference evidence="2" key="1">
    <citation type="submission" date="2023-08" db="EMBL/GenBank/DDBJ databases">
        <authorList>
            <person name="Audoor S."/>
            <person name="Bilcke G."/>
        </authorList>
    </citation>
    <scope>NUCLEOTIDE SEQUENCE</scope>
</reference>
<dbReference type="PROSITE" id="PS50191">
    <property type="entry name" value="CRAL_TRIO"/>
    <property type="match status" value="1"/>
</dbReference>
<comment type="caution">
    <text evidence="2">The sequence shown here is derived from an EMBL/GenBank/DDBJ whole genome shotgun (WGS) entry which is preliminary data.</text>
</comment>